<dbReference type="AlphaFoldDB" id="A0A2V0P221"/>
<dbReference type="PANTHER" id="PTHR10981">
    <property type="entry name" value="BATTENIN"/>
    <property type="match status" value="1"/>
</dbReference>
<feature type="transmembrane region" description="Helical" evidence="7">
    <location>
        <begin position="508"/>
        <end position="531"/>
    </location>
</feature>
<feature type="transmembrane region" description="Helical" evidence="7">
    <location>
        <begin position="148"/>
        <end position="171"/>
    </location>
</feature>
<evidence type="ECO:0000256" key="4">
    <source>
        <dbReference type="ARBA" id="ARBA00022692"/>
    </source>
</evidence>
<dbReference type="InterPro" id="IPR036259">
    <property type="entry name" value="MFS_trans_sf"/>
</dbReference>
<dbReference type="InterPro" id="IPR003492">
    <property type="entry name" value="Battenin_disease_Cln3"/>
</dbReference>
<feature type="transmembrane region" description="Helical" evidence="7">
    <location>
        <begin position="482"/>
        <end position="502"/>
    </location>
</feature>
<protein>
    <recommendedName>
        <fullName evidence="11">Battenin</fullName>
    </recommendedName>
</protein>
<evidence type="ECO:0000256" key="7">
    <source>
        <dbReference type="RuleBase" id="RU361113"/>
    </source>
</evidence>
<comment type="caution">
    <text evidence="9">The sequence shown here is derived from an EMBL/GenBank/DDBJ whole genome shotgun (WGS) entry which is preliminary data.</text>
</comment>
<dbReference type="GO" id="GO:0012505">
    <property type="term" value="C:endomembrane system"/>
    <property type="evidence" value="ECO:0007669"/>
    <property type="project" value="UniProtKB-SubCell"/>
</dbReference>
<keyword evidence="10" id="KW-1185">Reference proteome</keyword>
<dbReference type="GO" id="GO:0051453">
    <property type="term" value="P:regulation of intracellular pH"/>
    <property type="evidence" value="ECO:0007669"/>
    <property type="project" value="TreeGrafter"/>
</dbReference>
<evidence type="ECO:0000256" key="6">
    <source>
        <dbReference type="ARBA" id="ARBA00023136"/>
    </source>
</evidence>
<keyword evidence="4 7" id="KW-0812">Transmembrane</keyword>
<reference evidence="9 10" key="1">
    <citation type="journal article" date="2018" name="Sci. Rep.">
        <title>Raphidocelis subcapitata (=Pseudokirchneriella subcapitata) provides an insight into genome evolution and environmental adaptations in the Sphaeropleales.</title>
        <authorList>
            <person name="Suzuki S."/>
            <person name="Yamaguchi H."/>
            <person name="Nakajima N."/>
            <person name="Kawachi M."/>
        </authorList>
    </citation>
    <scope>NUCLEOTIDE SEQUENCE [LARGE SCALE GENOMIC DNA]</scope>
    <source>
        <strain evidence="9 10">NIES-35</strain>
    </source>
</reference>
<evidence type="ECO:0000313" key="10">
    <source>
        <dbReference type="Proteomes" id="UP000247498"/>
    </source>
</evidence>
<dbReference type="EMBL" id="BDRX01000046">
    <property type="protein sequence ID" value="GBF93924.1"/>
    <property type="molecule type" value="Genomic_DNA"/>
</dbReference>
<accession>A0A2V0P221</accession>
<dbReference type="OrthoDB" id="5965864at2759"/>
<feature type="compositionally biased region" description="Low complexity" evidence="8">
    <location>
        <begin position="352"/>
        <end position="366"/>
    </location>
</feature>
<dbReference type="Pfam" id="PF02487">
    <property type="entry name" value="CLN3"/>
    <property type="match status" value="2"/>
</dbReference>
<evidence type="ECO:0000256" key="2">
    <source>
        <dbReference type="ARBA" id="ARBA00007467"/>
    </source>
</evidence>
<keyword evidence="3" id="KW-0813">Transport</keyword>
<dbReference type="PRINTS" id="PR01315">
    <property type="entry name" value="BATTENIN"/>
</dbReference>
<organism evidence="9 10">
    <name type="scientific">Raphidocelis subcapitata</name>
    <dbReference type="NCBI Taxonomy" id="307507"/>
    <lineage>
        <taxon>Eukaryota</taxon>
        <taxon>Viridiplantae</taxon>
        <taxon>Chlorophyta</taxon>
        <taxon>core chlorophytes</taxon>
        <taxon>Chlorophyceae</taxon>
        <taxon>CS clade</taxon>
        <taxon>Sphaeropleales</taxon>
        <taxon>Selenastraceae</taxon>
        <taxon>Raphidocelis</taxon>
    </lineage>
</organism>
<evidence type="ECO:0000256" key="5">
    <source>
        <dbReference type="ARBA" id="ARBA00022989"/>
    </source>
</evidence>
<dbReference type="GO" id="GO:0005773">
    <property type="term" value="C:vacuole"/>
    <property type="evidence" value="ECO:0007669"/>
    <property type="project" value="TreeGrafter"/>
</dbReference>
<keyword evidence="5 7" id="KW-1133">Transmembrane helix</keyword>
<evidence type="ECO:0008006" key="11">
    <source>
        <dbReference type="Google" id="ProtNLM"/>
    </source>
</evidence>
<feature type="compositionally biased region" description="Acidic residues" evidence="8">
    <location>
        <begin position="385"/>
        <end position="397"/>
    </location>
</feature>
<keyword evidence="6 7" id="KW-0472">Membrane</keyword>
<sequence>MPGWQRGGDEAAKRQRERRSRCRCTPPAALLVCFWLLGLINNSPYVICLALATEISSGGVGLVYLSAILPTIVVKGTVSLWYHAVPPAVRMALVAVLMSGAYALIAYGGSLGAQLAGVAVVALQGGLGEATVLALCARYPPVDAALTAWSSGTGFAGVFGYVWVALFRIYLRLSFRATLLLANALPAAWLAAYFLGLRAARRASGGGRGDGGGGGEDAVGYGLVATTGGDAPSIIAIGEYSPQRLAARSRSKLRVNSAVSGASSSNSSSAARQNVGGGTGAAAAAAAAAAASATAAAAADPECPEAEARRGGRRAAQKPGGGDVGSPLGRHRGGSARDLAAASDESPGRPPAGSAASHQQGQQQQEQQHHGGGGHSPGGLSIEAGGDEGSEGGGGDEVDPRAMTFRQRLAATLALWPYTVPLFAVYAAEYTMQSGVWSAIGFPVTSKEARKQFYLYSNWCYQVAVFISRSSGTLITIGRRGLWAMPAMQCVLLAVFVAVAAMRWLYGWGLLVLCFAAGLLGGATYVHAFTLLSREVPPASREFSLAAACLADSLGIAAADAVAVFLQGCLMRLNGIAAQAVFKCGAAP</sequence>
<feature type="transmembrane region" description="Helical" evidence="7">
    <location>
        <begin position="409"/>
        <end position="428"/>
    </location>
</feature>
<evidence type="ECO:0000256" key="3">
    <source>
        <dbReference type="ARBA" id="ARBA00022448"/>
    </source>
</evidence>
<dbReference type="PANTHER" id="PTHR10981:SF0">
    <property type="entry name" value="BATTENIN"/>
    <property type="match status" value="1"/>
</dbReference>
<feature type="region of interest" description="Disordered" evidence="8">
    <location>
        <begin position="296"/>
        <end position="400"/>
    </location>
</feature>
<feature type="transmembrane region" description="Helical" evidence="7">
    <location>
        <begin position="62"/>
        <end position="82"/>
    </location>
</feature>
<gene>
    <name evidence="9" type="ORF">Rsub_06173</name>
</gene>
<evidence type="ECO:0000313" key="9">
    <source>
        <dbReference type="EMBL" id="GBF93924.1"/>
    </source>
</evidence>
<dbReference type="STRING" id="307507.A0A2V0P221"/>
<dbReference type="Proteomes" id="UP000247498">
    <property type="component" value="Unassembled WGS sequence"/>
</dbReference>
<feature type="transmembrane region" description="Helical" evidence="7">
    <location>
        <begin position="115"/>
        <end position="136"/>
    </location>
</feature>
<comment type="subcellular location">
    <subcellularLocation>
        <location evidence="1">Endomembrane system</location>
        <topology evidence="1">Multi-pass membrane protein</topology>
    </subcellularLocation>
</comment>
<dbReference type="GO" id="GO:0016020">
    <property type="term" value="C:membrane"/>
    <property type="evidence" value="ECO:0007669"/>
    <property type="project" value="UniProtKB-UniRule"/>
</dbReference>
<comment type="similarity">
    <text evidence="2 7">Belongs to the battenin family.</text>
</comment>
<proteinExistence type="inferred from homology"/>
<dbReference type="SUPFAM" id="SSF103473">
    <property type="entry name" value="MFS general substrate transporter"/>
    <property type="match status" value="1"/>
</dbReference>
<feature type="transmembrane region" description="Helical" evidence="7">
    <location>
        <begin position="89"/>
        <end position="109"/>
    </location>
</feature>
<feature type="transmembrane region" description="Helical" evidence="7">
    <location>
        <begin position="543"/>
        <end position="566"/>
    </location>
</feature>
<feature type="transmembrane region" description="Helical" evidence="7">
    <location>
        <begin position="177"/>
        <end position="195"/>
    </location>
</feature>
<dbReference type="InParanoid" id="A0A2V0P221"/>
<name>A0A2V0P221_9CHLO</name>
<evidence type="ECO:0000256" key="8">
    <source>
        <dbReference type="SAM" id="MobiDB-lite"/>
    </source>
</evidence>
<evidence type="ECO:0000256" key="1">
    <source>
        <dbReference type="ARBA" id="ARBA00004127"/>
    </source>
</evidence>